<sequence>MDLSQLKKIRAAGKLEEMAAVAHELNLYTTAGYSVHYKPSQAITELEPLIYQALAQVLRENPILFAVPIVPKHEECYFARLPSIDLRKVNSFVDRRGPVPEDGKGRDLELDALLQQQVNTNYKSQDGITPVWRLIILYNFPDRQQFTANFMAHHGIADGASFQILHRSFQKALQALSSTSAAKSEVEYIIQSKDEEIGPPLESIHSMLIPDAAPGGETATYNDWLGNPTEVPSRTGYATLTLPSPLVQLFTQECKKNKVAPPAGLNALIAKVLYSNLPSTTESMDANIPVDIRSDLPPGAVDGVMGNFFDAFKTRIFRADFCEKGSSELTDIWTPAKKISKDTRKYFSNTAPTGEAYLNIAGLKNIPDLQALLTSLIGGQRTESLELAYIGPHVPFSGDSRKSKLTQSDQDRDRHLNMTSVTRYQAIAKKIVMPALRSWMCYLYLEVSHMKRAASTTSSAFQFSERNILYIDALPTGFGTRNANNMAPVETYIHSIFPSLKYVITICTGSAILAQTGLLDNRRATTNKSTWASVVSLRKEVEWVAKARWVVDDTPGVTPVWSSSGVSAGIDVTFAFIKMVYGEDVAESVANLMEYDRHSDDKWDPFAEVWAVEDK</sequence>
<dbReference type="PANTHER" id="PTHR28037">
    <property type="entry name" value="ALCOHOL O-ACETYLTRANSFERASE 1-RELATED"/>
    <property type="match status" value="1"/>
</dbReference>
<dbReference type="GO" id="GO:0008080">
    <property type="term" value="F:N-acetyltransferase activity"/>
    <property type="evidence" value="ECO:0007669"/>
    <property type="project" value="TreeGrafter"/>
</dbReference>
<dbReference type="PANTHER" id="PTHR28037:SF1">
    <property type="entry name" value="ALCOHOL O-ACETYLTRANSFERASE 1-RELATED"/>
    <property type="match status" value="1"/>
</dbReference>
<dbReference type="InterPro" id="IPR029062">
    <property type="entry name" value="Class_I_gatase-like"/>
</dbReference>
<gene>
    <name evidence="2" type="ORF">BLS_009160</name>
</gene>
<protein>
    <recommendedName>
        <fullName evidence="1">DJ-1/PfpI domain-containing protein</fullName>
    </recommendedName>
</protein>
<dbReference type="EMBL" id="WNWQ01000082">
    <property type="protein sequence ID" value="KAE9980076.1"/>
    <property type="molecule type" value="Genomic_DNA"/>
</dbReference>
<comment type="caution">
    <text evidence="2">The sequence shown here is derived from an EMBL/GenBank/DDBJ whole genome shotgun (WGS) entry which is preliminary data.</text>
</comment>
<proteinExistence type="predicted"/>
<dbReference type="InterPro" id="IPR023213">
    <property type="entry name" value="CAT-like_dom_sf"/>
</dbReference>
<evidence type="ECO:0000313" key="2">
    <source>
        <dbReference type="EMBL" id="KAE9980076.1"/>
    </source>
</evidence>
<organism evidence="2 3">
    <name type="scientific">Venturia inaequalis</name>
    <name type="common">Apple scab fungus</name>
    <dbReference type="NCBI Taxonomy" id="5025"/>
    <lineage>
        <taxon>Eukaryota</taxon>
        <taxon>Fungi</taxon>
        <taxon>Dikarya</taxon>
        <taxon>Ascomycota</taxon>
        <taxon>Pezizomycotina</taxon>
        <taxon>Dothideomycetes</taxon>
        <taxon>Pleosporomycetidae</taxon>
        <taxon>Venturiales</taxon>
        <taxon>Venturiaceae</taxon>
        <taxon>Venturia</taxon>
    </lineage>
</organism>
<dbReference type="SUPFAM" id="SSF52777">
    <property type="entry name" value="CoA-dependent acyltransferases"/>
    <property type="match status" value="1"/>
</dbReference>
<dbReference type="Proteomes" id="UP000433883">
    <property type="component" value="Unassembled WGS sequence"/>
</dbReference>
<dbReference type="SUPFAM" id="SSF52317">
    <property type="entry name" value="Class I glutamine amidotransferase-like"/>
    <property type="match status" value="1"/>
</dbReference>
<dbReference type="InterPro" id="IPR052058">
    <property type="entry name" value="Alcohol_O-acetyltransferase"/>
</dbReference>
<dbReference type="InterPro" id="IPR002818">
    <property type="entry name" value="DJ-1/PfpI"/>
</dbReference>
<accession>A0A8H3V2X2</accession>
<dbReference type="Gene3D" id="3.40.50.880">
    <property type="match status" value="1"/>
</dbReference>
<name>A0A8H3V2X2_VENIN</name>
<reference evidence="2 3" key="1">
    <citation type="submission" date="2019-11" db="EMBL/GenBank/DDBJ databases">
        <title>Venturia inaequalis Genome Resource.</title>
        <authorList>
            <person name="Lichtner F.J."/>
        </authorList>
    </citation>
    <scope>NUCLEOTIDE SEQUENCE [LARGE SCALE GENOMIC DNA]</scope>
    <source>
        <strain evidence="2">Bline_iso_100314</strain>
    </source>
</reference>
<dbReference type="AlphaFoldDB" id="A0A8H3V2X2"/>
<dbReference type="Gene3D" id="3.30.559.10">
    <property type="entry name" value="Chloramphenicol acetyltransferase-like domain"/>
    <property type="match status" value="1"/>
</dbReference>
<dbReference type="Pfam" id="PF01965">
    <property type="entry name" value="DJ-1_PfpI"/>
    <property type="match status" value="1"/>
</dbReference>
<evidence type="ECO:0000259" key="1">
    <source>
        <dbReference type="Pfam" id="PF01965"/>
    </source>
</evidence>
<feature type="domain" description="DJ-1/PfpI" evidence="1">
    <location>
        <begin position="475"/>
        <end position="578"/>
    </location>
</feature>
<evidence type="ECO:0000313" key="3">
    <source>
        <dbReference type="Proteomes" id="UP000433883"/>
    </source>
</evidence>